<protein>
    <submittedName>
        <fullName evidence="3">Uncharacterized protein</fullName>
    </submittedName>
</protein>
<dbReference type="AlphaFoldDB" id="A0A1V6PGL4"/>
<dbReference type="InterPro" id="IPR025340">
    <property type="entry name" value="DUF4246"/>
</dbReference>
<comment type="caution">
    <text evidence="3">The sequence shown here is derived from an EMBL/GenBank/DDBJ whole genome shotgun (WGS) entry which is preliminary data.</text>
</comment>
<reference evidence="4" key="1">
    <citation type="journal article" date="2017" name="Nat. Microbiol.">
        <title>Global analysis of biosynthetic gene clusters reveals vast potential of secondary metabolite production in Penicillium species.</title>
        <authorList>
            <person name="Nielsen J.C."/>
            <person name="Grijseels S."/>
            <person name="Prigent S."/>
            <person name="Ji B."/>
            <person name="Dainat J."/>
            <person name="Nielsen K.F."/>
            <person name="Frisvad J.C."/>
            <person name="Workman M."/>
            <person name="Nielsen J."/>
        </authorList>
    </citation>
    <scope>NUCLEOTIDE SEQUENCE [LARGE SCALE GENOMIC DNA]</scope>
    <source>
        <strain evidence="4">IBT 11843</strain>
    </source>
</reference>
<name>A0A1V6PGL4_PENDC</name>
<dbReference type="Pfam" id="PF21666">
    <property type="entry name" value="DUF4246_N"/>
    <property type="match status" value="1"/>
</dbReference>
<dbReference type="PANTHER" id="PTHR33119">
    <property type="entry name" value="IFI3P"/>
    <property type="match status" value="1"/>
</dbReference>
<dbReference type="OrthoDB" id="415532at2759"/>
<gene>
    <name evidence="3" type="ORF">PENDEC_c005G02544</name>
</gene>
<dbReference type="Pfam" id="PF14033">
    <property type="entry name" value="DUF4246"/>
    <property type="match status" value="1"/>
</dbReference>
<dbReference type="PANTHER" id="PTHR33119:SF1">
    <property type="entry name" value="FE2OG DIOXYGENASE DOMAIN-CONTAINING PROTEIN"/>
    <property type="match status" value="1"/>
</dbReference>
<organism evidence="3 4">
    <name type="scientific">Penicillium decumbens</name>
    <dbReference type="NCBI Taxonomy" id="69771"/>
    <lineage>
        <taxon>Eukaryota</taxon>
        <taxon>Fungi</taxon>
        <taxon>Dikarya</taxon>
        <taxon>Ascomycota</taxon>
        <taxon>Pezizomycotina</taxon>
        <taxon>Eurotiomycetes</taxon>
        <taxon>Eurotiomycetidae</taxon>
        <taxon>Eurotiales</taxon>
        <taxon>Aspergillaceae</taxon>
        <taxon>Penicillium</taxon>
    </lineage>
</organism>
<dbReference type="STRING" id="69771.A0A1V6PGL4"/>
<proteinExistence type="predicted"/>
<feature type="domain" description="DUF4246" evidence="2">
    <location>
        <begin position="24"/>
        <end position="103"/>
    </location>
</feature>
<evidence type="ECO:0000313" key="3">
    <source>
        <dbReference type="EMBL" id="OQD76175.1"/>
    </source>
</evidence>
<sequence>MFQHSAGQECLRRTGKGRDCRITLPGYGRPLDYAPREKNIYGVESRSMFPCVLDDRDIANGFADLPVLTLREIEMVKAMEDLTDIPQWWKNIHEPGVQEEWKKMALSKGKDVTPNMANWIIEELKFKSMIYEHSNAVTLYSGDISKSDSNIPDSLLQDLRCAYEILEYDDPELQFYHPRSMNKQRDLLPVGLYQLIYGKSRILPDRVIGVDEALQFAGQGEVVPVPTESGITRQDIVWRISSRADIETRPFSRHFQILPSDWEMGNDGRWHIASYINNLHPVKHKDIYKTIEDVFNCLIPQFNLSMAPLKNMLHSRARIEYHKAEYYPISKEAAAAKPQMRPGEPQSEYDERYEQWRIQNFRTVQPDAGQFTPWAVPISLMSKLPEDLPSAVRIEEPVDLSKDHKDRGLQVVTRLLGIDLTPEDPFYETEWHVEGQMNEHICAAAFVSFDSNNMLDPEVEFRNIIETGTLEEVEHEPNDFIWLGEVFGLENGEPAVQKTGSFKFPVGRTVIFTSMVQHRYRGFELSDKTKPGYFRGLVFLLVDPNIRIISTANIPPQRLDWILDVEDESAGLNATMAKLALDNKNQKGNMPMSLSEALEFRTRALEDLVEFERYQQVAFESNVLML</sequence>
<evidence type="ECO:0000259" key="2">
    <source>
        <dbReference type="Pfam" id="PF21666"/>
    </source>
</evidence>
<dbReference type="EMBL" id="MDYL01000005">
    <property type="protein sequence ID" value="OQD76175.1"/>
    <property type="molecule type" value="Genomic_DNA"/>
</dbReference>
<accession>A0A1V6PGL4</accession>
<dbReference type="InterPro" id="IPR049207">
    <property type="entry name" value="DUF4246_N"/>
</dbReference>
<keyword evidence="4" id="KW-1185">Reference proteome</keyword>
<dbReference type="Proteomes" id="UP000191522">
    <property type="component" value="Unassembled WGS sequence"/>
</dbReference>
<evidence type="ECO:0000313" key="4">
    <source>
        <dbReference type="Proteomes" id="UP000191522"/>
    </source>
</evidence>
<feature type="domain" description="DUF4246" evidence="1">
    <location>
        <begin position="115"/>
        <end position="562"/>
    </location>
</feature>
<dbReference type="OMA" id="EHICAAA"/>
<dbReference type="InterPro" id="IPR049192">
    <property type="entry name" value="DUF4246_C"/>
</dbReference>
<evidence type="ECO:0000259" key="1">
    <source>
        <dbReference type="Pfam" id="PF14033"/>
    </source>
</evidence>